<dbReference type="Proteomes" id="UP000019335">
    <property type="component" value="Chromosome 7"/>
</dbReference>
<protein>
    <submittedName>
        <fullName evidence="1">Uncharacterized protein</fullName>
    </submittedName>
</protein>
<comment type="caution">
    <text evidence="1">The sequence shown here is derived from an EMBL/GenBank/DDBJ whole genome shotgun (WGS) entry which is preliminary data.</text>
</comment>
<dbReference type="EMBL" id="AZIL01000486">
    <property type="protein sequence ID" value="EWM27353.1"/>
    <property type="molecule type" value="Genomic_DNA"/>
</dbReference>
<sequence>MNEGPYSTSTQTRHFTHAIVRSHKHFSIIAKTASQVDGKDYIHVSLLEWKRKLRKGQEPRLPFIILWSRNLYQLYDGR</sequence>
<reference evidence="1 2" key="1">
    <citation type="journal article" date="2014" name="Mol. Plant">
        <title>Chromosome Scale Genome Assembly and Transcriptome Profiling of Nannochloropsis gaditana in Nitrogen Depletion.</title>
        <authorList>
            <person name="Corteggiani Carpinelli E."/>
            <person name="Telatin A."/>
            <person name="Vitulo N."/>
            <person name="Forcato C."/>
            <person name="D'Angelo M."/>
            <person name="Schiavon R."/>
            <person name="Vezzi A."/>
            <person name="Giacometti G.M."/>
            <person name="Morosinotto T."/>
            <person name="Valle G."/>
        </authorList>
    </citation>
    <scope>NUCLEOTIDE SEQUENCE [LARGE SCALE GENOMIC DNA]</scope>
    <source>
        <strain evidence="1 2">B-31</strain>
    </source>
</reference>
<name>W7TUZ2_9STRA</name>
<organism evidence="1 2">
    <name type="scientific">Nannochloropsis gaditana</name>
    <dbReference type="NCBI Taxonomy" id="72520"/>
    <lineage>
        <taxon>Eukaryota</taxon>
        <taxon>Sar</taxon>
        <taxon>Stramenopiles</taxon>
        <taxon>Ochrophyta</taxon>
        <taxon>Eustigmatophyceae</taxon>
        <taxon>Eustigmatales</taxon>
        <taxon>Monodopsidaceae</taxon>
        <taxon>Nannochloropsis</taxon>
    </lineage>
</organism>
<proteinExistence type="predicted"/>
<keyword evidence="2" id="KW-1185">Reference proteome</keyword>
<accession>W7TUZ2</accession>
<evidence type="ECO:0000313" key="1">
    <source>
        <dbReference type="EMBL" id="EWM27353.1"/>
    </source>
</evidence>
<gene>
    <name evidence="1" type="ORF">Naga_101048g3</name>
</gene>
<dbReference type="AlphaFoldDB" id="W7TUZ2"/>
<evidence type="ECO:0000313" key="2">
    <source>
        <dbReference type="Proteomes" id="UP000019335"/>
    </source>
</evidence>